<evidence type="ECO:0000256" key="9">
    <source>
        <dbReference type="ARBA" id="ARBA00023146"/>
    </source>
</evidence>
<dbReference type="Gene3D" id="3.40.50.800">
    <property type="entry name" value="Anticodon-binding domain"/>
    <property type="match status" value="1"/>
</dbReference>
<dbReference type="FunFam" id="3.10.20.30:FF:000006">
    <property type="entry name" value="Threonine--tRNA ligase, cytoplasmic"/>
    <property type="match status" value="1"/>
</dbReference>
<dbReference type="InterPro" id="IPR002320">
    <property type="entry name" value="Thr-tRNA-ligase_IIa"/>
</dbReference>
<evidence type="ECO:0000313" key="17">
    <source>
        <dbReference type="Proteomes" id="UP000191144"/>
    </source>
</evidence>
<dbReference type="InterPro" id="IPR012675">
    <property type="entry name" value="Beta-grasp_dom_sf"/>
</dbReference>
<dbReference type="GO" id="GO:0005524">
    <property type="term" value="F:ATP binding"/>
    <property type="evidence" value="ECO:0007669"/>
    <property type="project" value="UniProtKB-KW"/>
</dbReference>
<keyword evidence="8" id="KW-0648">Protein biosynthesis</keyword>
<keyword evidence="7" id="KW-0067">ATP-binding</keyword>
<dbReference type="CDD" id="cd01667">
    <property type="entry name" value="TGS_ThrRS"/>
    <property type="match status" value="1"/>
</dbReference>
<comment type="similarity">
    <text evidence="2">Belongs to the class-II aminoacyl-tRNA synthetase family.</text>
</comment>
<dbReference type="InterPro" id="IPR036621">
    <property type="entry name" value="Anticodon-bd_dom_sf"/>
</dbReference>
<dbReference type="SUPFAM" id="SSF81271">
    <property type="entry name" value="TGS-like"/>
    <property type="match status" value="1"/>
</dbReference>
<dbReference type="SUPFAM" id="SSF55681">
    <property type="entry name" value="Class II aaRS and biotin synthetases"/>
    <property type="match status" value="1"/>
</dbReference>
<dbReference type="OrthoDB" id="5423599at2759"/>
<evidence type="ECO:0000259" key="15">
    <source>
        <dbReference type="PROSITE" id="PS51880"/>
    </source>
</evidence>
<name>A0A1G4JY55_9SACH</name>
<dbReference type="SUPFAM" id="SSF52954">
    <property type="entry name" value="Class II aaRS ABD-related"/>
    <property type="match status" value="1"/>
</dbReference>
<keyword evidence="17" id="KW-1185">Reference proteome</keyword>
<dbReference type="PROSITE" id="PS50862">
    <property type="entry name" value="AA_TRNA_LIGASE_II"/>
    <property type="match status" value="1"/>
</dbReference>
<feature type="domain" description="TGS" evidence="15">
    <location>
        <begin position="67"/>
        <end position="133"/>
    </location>
</feature>
<dbReference type="InterPro" id="IPR002314">
    <property type="entry name" value="aa-tRNA-synt_IIb"/>
</dbReference>
<feature type="region of interest" description="Disordered" evidence="13">
    <location>
        <begin position="16"/>
        <end position="40"/>
    </location>
</feature>
<evidence type="ECO:0000256" key="1">
    <source>
        <dbReference type="ARBA" id="ARBA00004496"/>
    </source>
</evidence>
<dbReference type="GO" id="GO:0004829">
    <property type="term" value="F:threonine-tRNA ligase activity"/>
    <property type="evidence" value="ECO:0007669"/>
    <property type="project" value="UniProtKB-EC"/>
</dbReference>
<comment type="catalytic activity">
    <reaction evidence="11">
        <text>tRNA(Thr) + L-threonine + ATP = L-threonyl-tRNA(Thr) + AMP + diphosphate + H(+)</text>
        <dbReference type="Rhea" id="RHEA:24624"/>
        <dbReference type="Rhea" id="RHEA-COMP:9670"/>
        <dbReference type="Rhea" id="RHEA-COMP:9704"/>
        <dbReference type="ChEBI" id="CHEBI:15378"/>
        <dbReference type="ChEBI" id="CHEBI:30616"/>
        <dbReference type="ChEBI" id="CHEBI:33019"/>
        <dbReference type="ChEBI" id="CHEBI:57926"/>
        <dbReference type="ChEBI" id="CHEBI:78442"/>
        <dbReference type="ChEBI" id="CHEBI:78534"/>
        <dbReference type="ChEBI" id="CHEBI:456215"/>
        <dbReference type="EC" id="6.1.1.3"/>
    </reaction>
</comment>
<dbReference type="InterPro" id="IPR004154">
    <property type="entry name" value="Anticodon-bd"/>
</dbReference>
<dbReference type="Pfam" id="PF00587">
    <property type="entry name" value="tRNA-synt_2b"/>
    <property type="match status" value="1"/>
</dbReference>
<dbReference type="AlphaFoldDB" id="A0A1G4JY55"/>
<dbReference type="SUPFAM" id="SSF55186">
    <property type="entry name" value="ThrRS/AlaRS common domain"/>
    <property type="match status" value="1"/>
</dbReference>
<keyword evidence="9" id="KW-0030">Aminoacyl-tRNA synthetase</keyword>
<dbReference type="Gene3D" id="3.30.980.10">
    <property type="entry name" value="Threonyl-trna Synthetase, Chain A, domain 2"/>
    <property type="match status" value="1"/>
</dbReference>
<dbReference type="CDD" id="cd00771">
    <property type="entry name" value="ThrRS_core"/>
    <property type="match status" value="1"/>
</dbReference>
<dbReference type="Pfam" id="PF07973">
    <property type="entry name" value="tRNA_SAD"/>
    <property type="match status" value="1"/>
</dbReference>
<keyword evidence="4" id="KW-0963">Cytoplasm</keyword>
<comment type="subcellular location">
    <subcellularLocation>
        <location evidence="1">Cytoplasm</location>
    </subcellularLocation>
</comment>
<dbReference type="Gene3D" id="3.30.930.10">
    <property type="entry name" value="Bira Bifunctional Protein, Domain 2"/>
    <property type="match status" value="1"/>
</dbReference>
<dbReference type="InterPro" id="IPR006195">
    <property type="entry name" value="aa-tRNA-synth_II"/>
</dbReference>
<accession>A0A1G4JY55</accession>
<dbReference type="HAMAP" id="MF_00184">
    <property type="entry name" value="Thr_tRNA_synth"/>
    <property type="match status" value="1"/>
</dbReference>
<gene>
    <name evidence="16" type="ORF">LAME_0F14840G</name>
</gene>
<dbReference type="FunFam" id="3.30.930.10:FF:000009">
    <property type="entry name" value="Threonine--tRNA ligase 2, cytoplasmic"/>
    <property type="match status" value="1"/>
</dbReference>
<dbReference type="InterPro" id="IPR018163">
    <property type="entry name" value="Thr/Ala-tRNA-synth_IIc_edit"/>
</dbReference>
<dbReference type="Gene3D" id="3.10.20.30">
    <property type="match status" value="1"/>
</dbReference>
<keyword evidence="6" id="KW-0547">Nucleotide-binding</keyword>
<dbReference type="FunFam" id="3.40.50.800:FF:000003">
    <property type="entry name" value="Threonine--tRNA ligase 2, cytoplasmic"/>
    <property type="match status" value="1"/>
</dbReference>
<dbReference type="SMART" id="SM00863">
    <property type="entry name" value="tRNA_SAD"/>
    <property type="match status" value="1"/>
</dbReference>
<dbReference type="InterPro" id="IPR047246">
    <property type="entry name" value="ThrRS_anticodon"/>
</dbReference>
<evidence type="ECO:0000259" key="14">
    <source>
        <dbReference type="PROSITE" id="PS50862"/>
    </source>
</evidence>
<evidence type="ECO:0000256" key="11">
    <source>
        <dbReference type="ARBA" id="ARBA00049515"/>
    </source>
</evidence>
<organism evidence="16 17">
    <name type="scientific">Lachancea meyersii CBS 8951</name>
    <dbReference type="NCBI Taxonomy" id="1266667"/>
    <lineage>
        <taxon>Eukaryota</taxon>
        <taxon>Fungi</taxon>
        <taxon>Dikarya</taxon>
        <taxon>Ascomycota</taxon>
        <taxon>Saccharomycotina</taxon>
        <taxon>Saccharomycetes</taxon>
        <taxon>Saccharomycetales</taxon>
        <taxon>Saccharomycetaceae</taxon>
        <taxon>Lachancea</taxon>
    </lineage>
</organism>
<evidence type="ECO:0000256" key="3">
    <source>
        <dbReference type="ARBA" id="ARBA00013163"/>
    </source>
</evidence>
<evidence type="ECO:0000256" key="8">
    <source>
        <dbReference type="ARBA" id="ARBA00022917"/>
    </source>
</evidence>
<reference evidence="17" key="1">
    <citation type="submission" date="2016-03" db="EMBL/GenBank/DDBJ databases">
        <authorList>
            <person name="Devillers Hugo."/>
        </authorList>
    </citation>
    <scope>NUCLEOTIDE SEQUENCE [LARGE SCALE GENOMIC DNA]</scope>
</reference>
<dbReference type="FunFam" id="3.30.980.10:FF:000005">
    <property type="entry name" value="Threonyl-tRNA synthetase, mitochondrial"/>
    <property type="match status" value="1"/>
</dbReference>
<dbReference type="PANTHER" id="PTHR11451:SF46">
    <property type="entry name" value="THREONINE--TRNA LIGASE"/>
    <property type="match status" value="1"/>
</dbReference>
<dbReference type="InterPro" id="IPR004095">
    <property type="entry name" value="TGS"/>
</dbReference>
<evidence type="ECO:0000256" key="13">
    <source>
        <dbReference type="SAM" id="MobiDB-lite"/>
    </source>
</evidence>
<evidence type="ECO:0000256" key="7">
    <source>
        <dbReference type="ARBA" id="ARBA00022840"/>
    </source>
</evidence>
<evidence type="ECO:0000256" key="10">
    <source>
        <dbReference type="ARBA" id="ARBA00031900"/>
    </source>
</evidence>
<dbReference type="Proteomes" id="UP000191144">
    <property type="component" value="Chromosome F"/>
</dbReference>
<evidence type="ECO:0000256" key="6">
    <source>
        <dbReference type="ARBA" id="ARBA00022741"/>
    </source>
</evidence>
<evidence type="ECO:0000313" key="16">
    <source>
        <dbReference type="EMBL" id="SCU96092.1"/>
    </source>
</evidence>
<feature type="domain" description="Aminoacyl-transfer RNA synthetases class-II family profile" evidence="14">
    <location>
        <begin position="314"/>
        <end position="618"/>
    </location>
</feature>
<dbReference type="GO" id="GO:0006435">
    <property type="term" value="P:threonyl-tRNA aminoacylation"/>
    <property type="evidence" value="ECO:0007669"/>
    <property type="project" value="InterPro"/>
</dbReference>
<dbReference type="PRINTS" id="PR01047">
    <property type="entry name" value="TRNASYNTHTHR"/>
</dbReference>
<keyword evidence="5" id="KW-0436">Ligase</keyword>
<dbReference type="InterPro" id="IPR012947">
    <property type="entry name" value="tRNA_SAD"/>
</dbReference>
<dbReference type="CDD" id="cd00860">
    <property type="entry name" value="ThrRS_anticodon"/>
    <property type="match status" value="1"/>
</dbReference>
<dbReference type="Pfam" id="PF02824">
    <property type="entry name" value="TGS"/>
    <property type="match status" value="1"/>
</dbReference>
<evidence type="ECO:0000256" key="2">
    <source>
        <dbReference type="ARBA" id="ARBA00008226"/>
    </source>
</evidence>
<evidence type="ECO:0000256" key="4">
    <source>
        <dbReference type="ARBA" id="ARBA00022490"/>
    </source>
</evidence>
<dbReference type="InterPro" id="IPR033728">
    <property type="entry name" value="ThrRS_core"/>
</dbReference>
<proteinExistence type="inferred from homology"/>
<dbReference type="InterPro" id="IPR045864">
    <property type="entry name" value="aa-tRNA-synth_II/BPL/LPL"/>
</dbReference>
<evidence type="ECO:0000256" key="12">
    <source>
        <dbReference type="ARBA" id="ARBA00073157"/>
    </source>
</evidence>
<protein>
    <recommendedName>
        <fullName evidence="12">Threonine--tRNA ligase, cytoplasmic</fullName>
        <ecNumber evidence="3">6.1.1.3</ecNumber>
    </recommendedName>
    <alternativeName>
        <fullName evidence="10">Threonyl-tRNA synthetase</fullName>
    </alternativeName>
</protein>
<sequence length="732" mass="84515">MSVKEALNKVEEKVKDLALNKKEQPKKKGNSNGKQASLYLDPEPEFIDERNAFFDKLLEEHLKKVAELPRVTLKVVLKDGSEKEAIAWETSPMDIAKQIAKSFPDKQVISKVNGVLWDLERPLEGQEGEEIKLEFFDFETEEGRKVFWHSSAHVLGEACECNLGAHICLGPPTDDGFFYEFAVKNPAGTPEDTPERTVSQADFPNLEGVAKNVIKEKQKFERLVMSKEDLLKMFHYSKYKKYLISTKIPDGTSTTVYRCGKLIDLCTGPHIPHTGRIKAFKLLKNSSCYFLGESTNDSLQRVYGISFPDKKLMDAHLKFLAEASLRDHRKIGREQELFYFNEMSPGSCFWLPHGTRIYNSLVDMLRSEYRKRGYEEVITPNMYNSKLWQTSGHWANYQENMFTFDVEKEKFGLKPMNCPGHCIMFKSRERSYRELPWRVADFGVIHRNEFSGALSGLTRVRRFQQDDAHIFCAQSQIEQEIENIFDFLKYAYGVFGFEFKMELSTRPEKYLGELETWNNAESKLEAALKKWGGAWELNPGDGAFYGPKIDIMISDALRRWHQCATIQLDFQLPNRFELEFKSQEGDGYERPVMIHRAVLGSVERMTAILTEHFAGKWPFWLSPRQVLVVPVGVKYQDYAQEVRDKLVAQEIYADVDLTGNTLQKKVRNGQMLKYNFIFIVGEQEMTEKSVNIRNRDVKDLQGKNPTIQLDVVIQQLKELKQSKSLENVLGEE</sequence>
<dbReference type="GO" id="GO:0005739">
    <property type="term" value="C:mitochondrion"/>
    <property type="evidence" value="ECO:0007669"/>
    <property type="project" value="TreeGrafter"/>
</dbReference>
<dbReference type="PROSITE" id="PS51880">
    <property type="entry name" value="TGS"/>
    <property type="match status" value="1"/>
</dbReference>
<evidence type="ECO:0000256" key="5">
    <source>
        <dbReference type="ARBA" id="ARBA00022598"/>
    </source>
</evidence>
<dbReference type="Pfam" id="PF03129">
    <property type="entry name" value="HGTP_anticodon"/>
    <property type="match status" value="1"/>
</dbReference>
<dbReference type="NCBIfam" id="TIGR00418">
    <property type="entry name" value="thrS"/>
    <property type="match status" value="1"/>
</dbReference>
<dbReference type="EMBL" id="LT598477">
    <property type="protein sequence ID" value="SCU96092.1"/>
    <property type="molecule type" value="Genomic_DNA"/>
</dbReference>
<dbReference type="EC" id="6.1.1.3" evidence="3"/>
<dbReference type="PANTHER" id="PTHR11451">
    <property type="entry name" value="THREONINE-TRNA LIGASE"/>
    <property type="match status" value="1"/>
</dbReference>
<dbReference type="InterPro" id="IPR012676">
    <property type="entry name" value="TGS-like"/>
</dbReference>